<feature type="coiled-coil region" evidence="7">
    <location>
        <begin position="483"/>
        <end position="510"/>
    </location>
</feature>
<keyword evidence="3" id="KW-0677">Repeat</keyword>
<dbReference type="InterPro" id="IPR003591">
    <property type="entry name" value="Leu-rich_rpt_typical-subtyp"/>
</dbReference>
<keyword evidence="14" id="KW-1185">Reference proteome</keyword>
<sequence>PPARGAVHERRADGSQCSAGIHCYLHKPDLPAESKSMMDVGTGRLFPKLLELLLMDEHKLQKCDKGDLERLSRELKSTQLVLRKLAEVLDNQVSLWADNARELSHGIEKDVDDILVLIEEGKDFTKKMANLFKGKTRYQISRTIGDIEQRLLKMPKRRNRFKVDGVLAYQRSSHTAQPTSPPPQALRLLSSPRMRGGEGTETGIHRLSPPQARSTTRQQRRSDQSSSLFPKLFELLFMDEYKLLKCDKGDLERLSRELKSAQLVLCMLADVPRGQLDNLIRLWAGNARELSYVIDKDVDDLLVLEEGNEFTEKLANLFKGSTRYQIAHTIRGIEQRLLEMPKTRNRFKVNGVAANLGYHRPSTIFLLQASNITCTNEIQHQTDSRSSIDVRAVQEGEGCGEPTQASTVTCTDEIQQQTDSRSNMDVGAVQEGEGCGEPTQASTVTCTDEIQQQTDSRLSIDVRKGHLFPKLSELLFMDEHKLLKCDKRELERLSRELKSMQLVLRKLAEQPWEQLNNQIRLWTDNARELSYVIEKDIDDILALEEGKEFTKKMANLFKGKTRYQIAHTIRDIEQRLLKMPKRCNRFRVDDVAAKLYAPPVGDPYTYEGEIIGIEHARDELVQVLCNGDNQLNILSVVGSGGLGKTTLAKAVYHKLKTQFDCKTFVPVSQNPDMQKVLMHILYDLHKQSYSDNRAKGEMQLIHEISKFLQTKRYLIVIDDLWDENSWNTISLSLPSNDCGSRVITTTRVNKIAEKCCLKNKDLIYEIMPLGYQYSKRLFLKRCFGSEDSCPDALTEVDEILKICGGMPLAIISVASADFPFSAGKIKERCQEIMKSLHSAVGGLCYVEGLTRILLCSYFDLPDTLRACLLYLAASARNQSIQRDSLVRKWIAEGLVPKDKSCSPEEVARRYFDELINRNVIQPVKYLNCLGKETYEVTYMMLYVLRLISREQDFATFFSESEPHVEVMPNRLFMRCSDTELLISTERMNLTNVCSVTMLGPANPVSLKQLKNVQVLDLDGCEDLDNSGMDDICRMIKLKYLSLKQTQVTEIPPEISNLQNLETLDVSWTQISNLPPEIRKLQNLVTLDVRQTQVKDLPKEVLQLRRLKHLPFVCQGCFGVKLSGGIDQLKPVQVMGTVDSRECSESAMKEISELIEVTELELVLYDGLADMEKNDKLLSSVGKCSYLKSLTIYGDSNPSDKLSPESPNFPQLEKLKVAGRFVKVPGWIAQLSTLTLLDIRVWKLEANDLMIIGGLPCLSVLALALVALPRKQVSITSSAGFVRLEVFCFDCCVPWVSFEDKAMPNLKQLQLNLYHGPADKVPSGIMLLERLNMVILLYSSQHAASDGVFETIAVVREDAASHANLIKLSINGDREIFLPNKTADRGFEREFDTSVSRVITEVEEVLASE</sequence>
<dbReference type="PANTHER" id="PTHR19338:SF75">
    <property type="entry name" value="OS08G0170100 PROTEIN"/>
    <property type="match status" value="1"/>
</dbReference>
<dbReference type="SUPFAM" id="SSF52540">
    <property type="entry name" value="P-loop containing nucleoside triphosphate hydrolases"/>
    <property type="match status" value="1"/>
</dbReference>
<name>A0A453A693_AEGTS</name>
<dbReference type="GO" id="GO:0043531">
    <property type="term" value="F:ADP binding"/>
    <property type="evidence" value="ECO:0007669"/>
    <property type="project" value="InterPro"/>
</dbReference>
<dbReference type="InterPro" id="IPR058922">
    <property type="entry name" value="WHD_DRP"/>
</dbReference>
<evidence type="ECO:0000259" key="10">
    <source>
        <dbReference type="Pfam" id="PF18052"/>
    </source>
</evidence>
<evidence type="ECO:0000313" key="14">
    <source>
        <dbReference type="Proteomes" id="UP000015105"/>
    </source>
</evidence>
<dbReference type="EnsemblPlants" id="AET2Gv20002200.1">
    <property type="protein sequence ID" value="AET2Gv20002200.1"/>
    <property type="gene ID" value="AET2Gv20002200"/>
</dbReference>
<organism evidence="13 14">
    <name type="scientific">Aegilops tauschii subsp. strangulata</name>
    <name type="common">Goatgrass</name>
    <dbReference type="NCBI Taxonomy" id="200361"/>
    <lineage>
        <taxon>Eukaryota</taxon>
        <taxon>Viridiplantae</taxon>
        <taxon>Streptophyta</taxon>
        <taxon>Embryophyta</taxon>
        <taxon>Tracheophyta</taxon>
        <taxon>Spermatophyta</taxon>
        <taxon>Magnoliopsida</taxon>
        <taxon>Liliopsida</taxon>
        <taxon>Poales</taxon>
        <taxon>Poaceae</taxon>
        <taxon>BOP clade</taxon>
        <taxon>Pooideae</taxon>
        <taxon>Triticodae</taxon>
        <taxon>Triticeae</taxon>
        <taxon>Triticinae</taxon>
        <taxon>Aegilops</taxon>
    </lineage>
</organism>
<dbReference type="Gene3D" id="3.40.50.300">
    <property type="entry name" value="P-loop containing nucleotide triphosphate hydrolases"/>
    <property type="match status" value="1"/>
</dbReference>
<comment type="similarity">
    <text evidence="1">Belongs to the disease resistance NB-LRR family.</text>
</comment>
<dbReference type="InterPro" id="IPR002182">
    <property type="entry name" value="NB-ARC"/>
</dbReference>
<evidence type="ECO:0000256" key="4">
    <source>
        <dbReference type="ARBA" id="ARBA00022741"/>
    </source>
</evidence>
<dbReference type="Gene3D" id="1.10.10.10">
    <property type="entry name" value="Winged helix-like DNA-binding domain superfamily/Winged helix DNA-binding domain"/>
    <property type="match status" value="1"/>
</dbReference>
<feature type="domain" description="Disease resistance R13L4/SHOC-2-like LRR" evidence="12">
    <location>
        <begin position="1066"/>
        <end position="1363"/>
    </location>
</feature>
<dbReference type="PANTHER" id="PTHR19338">
    <property type="entry name" value="TRANSLOCASE OF INNER MITOCHONDRIAL MEMBRANE 13 HOMOLOG"/>
    <property type="match status" value="1"/>
</dbReference>
<feature type="domain" description="Disease resistance N-terminal" evidence="10">
    <location>
        <begin position="467"/>
        <end position="548"/>
    </location>
</feature>
<dbReference type="InterPro" id="IPR041118">
    <property type="entry name" value="Rx_N"/>
</dbReference>
<feature type="domain" description="Disease resistance N-terminal" evidence="10">
    <location>
        <begin position="50"/>
        <end position="128"/>
    </location>
</feature>
<dbReference type="InterPro" id="IPR027417">
    <property type="entry name" value="P-loop_NTPase"/>
</dbReference>
<dbReference type="InterPro" id="IPR055414">
    <property type="entry name" value="LRR_R13L4/SHOC2-like"/>
</dbReference>
<dbReference type="SMART" id="SM00369">
    <property type="entry name" value="LRR_TYP"/>
    <property type="match status" value="3"/>
</dbReference>
<dbReference type="GO" id="GO:0006952">
    <property type="term" value="P:defense response"/>
    <property type="evidence" value="ECO:0007669"/>
    <property type="project" value="UniProtKB-KW"/>
</dbReference>
<feature type="domain" description="Disease resistance protein winged helix" evidence="11">
    <location>
        <begin position="877"/>
        <end position="938"/>
    </location>
</feature>
<feature type="domain" description="Disease resistance N-terminal" evidence="10">
    <location>
        <begin position="226"/>
        <end position="306"/>
    </location>
</feature>
<dbReference type="Pfam" id="PF23598">
    <property type="entry name" value="LRR_14"/>
    <property type="match status" value="1"/>
</dbReference>
<evidence type="ECO:0000256" key="8">
    <source>
        <dbReference type="SAM" id="MobiDB-lite"/>
    </source>
</evidence>
<evidence type="ECO:0000256" key="2">
    <source>
        <dbReference type="ARBA" id="ARBA00022614"/>
    </source>
</evidence>
<accession>A0A453A693</accession>
<reference evidence="14" key="2">
    <citation type="journal article" date="2017" name="Nat. Plants">
        <title>The Aegilops tauschii genome reveals multiple impacts of transposons.</title>
        <authorList>
            <person name="Zhao G."/>
            <person name="Zou C."/>
            <person name="Li K."/>
            <person name="Wang K."/>
            <person name="Li T."/>
            <person name="Gao L."/>
            <person name="Zhang X."/>
            <person name="Wang H."/>
            <person name="Yang Z."/>
            <person name="Liu X."/>
            <person name="Jiang W."/>
            <person name="Mao L."/>
            <person name="Kong X."/>
            <person name="Jiao Y."/>
            <person name="Jia J."/>
        </authorList>
    </citation>
    <scope>NUCLEOTIDE SEQUENCE [LARGE SCALE GENOMIC DNA]</scope>
    <source>
        <strain evidence="14">cv. AL8/78</strain>
    </source>
</reference>
<keyword evidence="6 7" id="KW-0175">Coiled coil</keyword>
<dbReference type="Gene3D" id="1.20.5.4130">
    <property type="match status" value="3"/>
</dbReference>
<proteinExistence type="inferred from homology"/>
<dbReference type="SUPFAM" id="SSF52058">
    <property type="entry name" value="L domain-like"/>
    <property type="match status" value="1"/>
</dbReference>
<evidence type="ECO:0000259" key="11">
    <source>
        <dbReference type="Pfam" id="PF23559"/>
    </source>
</evidence>
<dbReference type="PRINTS" id="PR00364">
    <property type="entry name" value="DISEASERSIST"/>
</dbReference>
<reference evidence="13" key="5">
    <citation type="journal article" date="2021" name="G3 (Bethesda)">
        <title>Aegilops tauschii genome assembly Aet v5.0 features greater sequence contiguity and improved annotation.</title>
        <authorList>
            <person name="Wang L."/>
            <person name="Zhu T."/>
            <person name="Rodriguez J.C."/>
            <person name="Deal K.R."/>
            <person name="Dubcovsky J."/>
            <person name="McGuire P.E."/>
            <person name="Lux T."/>
            <person name="Spannagl M."/>
            <person name="Mayer K.F.X."/>
            <person name="Baldrich P."/>
            <person name="Meyers B.C."/>
            <person name="Huo N."/>
            <person name="Gu Y.Q."/>
            <person name="Zhou H."/>
            <person name="Devos K.M."/>
            <person name="Bennetzen J.L."/>
            <person name="Unver T."/>
            <person name="Budak H."/>
            <person name="Gulick P.J."/>
            <person name="Galiba G."/>
            <person name="Kalapos B."/>
            <person name="Nelson D.R."/>
            <person name="Li P."/>
            <person name="You F.M."/>
            <person name="Luo M.C."/>
            <person name="Dvorak J."/>
        </authorList>
    </citation>
    <scope>NUCLEOTIDE SEQUENCE [LARGE SCALE GENOMIC DNA]</scope>
    <source>
        <strain evidence="13">cv. AL8/78</strain>
    </source>
</reference>
<dbReference type="InterPro" id="IPR032675">
    <property type="entry name" value="LRR_dom_sf"/>
</dbReference>
<dbReference type="Pfam" id="PF00931">
    <property type="entry name" value="NB-ARC"/>
    <property type="match status" value="1"/>
</dbReference>
<evidence type="ECO:0000259" key="9">
    <source>
        <dbReference type="Pfam" id="PF00931"/>
    </source>
</evidence>
<dbReference type="STRING" id="200361.A0A453A693"/>
<dbReference type="FunFam" id="3.40.50.300:FF:001091">
    <property type="entry name" value="Probable disease resistance protein At1g61300"/>
    <property type="match status" value="1"/>
</dbReference>
<dbReference type="Pfam" id="PF18052">
    <property type="entry name" value="Rx_N"/>
    <property type="match status" value="3"/>
</dbReference>
<keyword evidence="2" id="KW-0433">Leucine-rich repeat</keyword>
<evidence type="ECO:0000256" key="1">
    <source>
        <dbReference type="ARBA" id="ARBA00008894"/>
    </source>
</evidence>
<evidence type="ECO:0000259" key="12">
    <source>
        <dbReference type="Pfam" id="PF23598"/>
    </source>
</evidence>
<reference evidence="13" key="4">
    <citation type="submission" date="2019-03" db="UniProtKB">
        <authorList>
            <consortium name="EnsemblPlants"/>
        </authorList>
    </citation>
    <scope>IDENTIFICATION</scope>
</reference>
<dbReference type="Proteomes" id="UP000015105">
    <property type="component" value="Chromosome 2D"/>
</dbReference>
<protein>
    <recommendedName>
        <fullName evidence="15">AAA+ ATPase domain-containing protein</fullName>
    </recommendedName>
</protein>
<evidence type="ECO:0000256" key="5">
    <source>
        <dbReference type="ARBA" id="ARBA00022821"/>
    </source>
</evidence>
<dbReference type="Gramene" id="AET2Gv20002200.1">
    <property type="protein sequence ID" value="AET2Gv20002200.1"/>
    <property type="gene ID" value="AET2Gv20002200"/>
</dbReference>
<reference evidence="13" key="3">
    <citation type="journal article" date="2017" name="Nature">
        <title>Genome sequence of the progenitor of the wheat D genome Aegilops tauschii.</title>
        <authorList>
            <person name="Luo M.C."/>
            <person name="Gu Y.Q."/>
            <person name="Puiu D."/>
            <person name="Wang H."/>
            <person name="Twardziok S.O."/>
            <person name="Deal K.R."/>
            <person name="Huo N."/>
            <person name="Zhu T."/>
            <person name="Wang L."/>
            <person name="Wang Y."/>
            <person name="McGuire P.E."/>
            <person name="Liu S."/>
            <person name="Long H."/>
            <person name="Ramasamy R.K."/>
            <person name="Rodriguez J.C."/>
            <person name="Van S.L."/>
            <person name="Yuan L."/>
            <person name="Wang Z."/>
            <person name="Xia Z."/>
            <person name="Xiao L."/>
            <person name="Anderson O.D."/>
            <person name="Ouyang S."/>
            <person name="Liang Y."/>
            <person name="Zimin A.V."/>
            <person name="Pertea G."/>
            <person name="Qi P."/>
            <person name="Bennetzen J.L."/>
            <person name="Dai X."/>
            <person name="Dawson M.W."/>
            <person name="Muller H.G."/>
            <person name="Kugler K."/>
            <person name="Rivarola-Duarte L."/>
            <person name="Spannagl M."/>
            <person name="Mayer K.F.X."/>
            <person name="Lu F.H."/>
            <person name="Bevan M.W."/>
            <person name="Leroy P."/>
            <person name="Li P."/>
            <person name="You F.M."/>
            <person name="Sun Q."/>
            <person name="Liu Z."/>
            <person name="Lyons E."/>
            <person name="Wicker T."/>
            <person name="Salzberg S.L."/>
            <person name="Devos K.M."/>
            <person name="Dvorak J."/>
        </authorList>
    </citation>
    <scope>NUCLEOTIDE SEQUENCE [LARGE SCALE GENOMIC DNA]</scope>
    <source>
        <strain evidence="13">cv. AL8/78</strain>
    </source>
</reference>
<feature type="region of interest" description="Disordered" evidence="8">
    <location>
        <begin position="170"/>
        <end position="225"/>
    </location>
</feature>
<reference evidence="14" key="1">
    <citation type="journal article" date="2014" name="Science">
        <title>Ancient hybridizations among the ancestral genomes of bread wheat.</title>
        <authorList>
            <consortium name="International Wheat Genome Sequencing Consortium,"/>
            <person name="Marcussen T."/>
            <person name="Sandve S.R."/>
            <person name="Heier L."/>
            <person name="Spannagl M."/>
            <person name="Pfeifer M."/>
            <person name="Jakobsen K.S."/>
            <person name="Wulff B.B."/>
            <person name="Steuernagel B."/>
            <person name="Mayer K.F."/>
            <person name="Olsen O.A."/>
        </authorList>
    </citation>
    <scope>NUCLEOTIDE SEQUENCE [LARGE SCALE GENOMIC DNA]</scope>
    <source>
        <strain evidence="14">cv. AL8/78</strain>
    </source>
</reference>
<dbReference type="GO" id="GO:0051707">
    <property type="term" value="P:response to other organism"/>
    <property type="evidence" value="ECO:0007669"/>
    <property type="project" value="UniProtKB-ARBA"/>
</dbReference>
<feature type="domain" description="NB-ARC" evidence="9">
    <location>
        <begin position="616"/>
        <end position="758"/>
    </location>
</feature>
<evidence type="ECO:0000313" key="13">
    <source>
        <dbReference type="EnsemblPlants" id="AET2Gv20002200.1"/>
    </source>
</evidence>
<evidence type="ECO:0000256" key="7">
    <source>
        <dbReference type="SAM" id="Coils"/>
    </source>
</evidence>
<evidence type="ECO:0008006" key="15">
    <source>
        <dbReference type="Google" id="ProtNLM"/>
    </source>
</evidence>
<keyword evidence="4" id="KW-0547">Nucleotide-binding</keyword>
<dbReference type="Gene3D" id="3.80.10.10">
    <property type="entry name" value="Ribonuclease Inhibitor"/>
    <property type="match status" value="1"/>
</dbReference>
<evidence type="ECO:0000256" key="6">
    <source>
        <dbReference type="ARBA" id="ARBA00023054"/>
    </source>
</evidence>
<dbReference type="Pfam" id="PF23559">
    <property type="entry name" value="WHD_DRP"/>
    <property type="match status" value="1"/>
</dbReference>
<evidence type="ECO:0000256" key="3">
    <source>
        <dbReference type="ARBA" id="ARBA00022737"/>
    </source>
</evidence>
<dbReference type="InterPro" id="IPR036388">
    <property type="entry name" value="WH-like_DNA-bd_sf"/>
</dbReference>
<keyword evidence="5" id="KW-0611">Plant defense</keyword>